<accession>A0ABW5QE96</accession>
<gene>
    <name evidence="1" type="ORF">ACFSW4_14350</name>
</gene>
<evidence type="ECO:0000313" key="2">
    <source>
        <dbReference type="Proteomes" id="UP001597452"/>
    </source>
</evidence>
<keyword evidence="2" id="KW-1185">Reference proteome</keyword>
<organism evidence="1 2">
    <name type="scientific">Piscibacillus salipiscarius</name>
    <dbReference type="NCBI Taxonomy" id="299480"/>
    <lineage>
        <taxon>Bacteria</taxon>
        <taxon>Bacillati</taxon>
        <taxon>Bacillota</taxon>
        <taxon>Bacilli</taxon>
        <taxon>Bacillales</taxon>
        <taxon>Bacillaceae</taxon>
        <taxon>Piscibacillus</taxon>
    </lineage>
</organism>
<comment type="caution">
    <text evidence="1">The sequence shown here is derived from an EMBL/GenBank/DDBJ whole genome shotgun (WGS) entry which is preliminary data.</text>
</comment>
<evidence type="ECO:0000313" key="1">
    <source>
        <dbReference type="EMBL" id="MFD2640047.1"/>
    </source>
</evidence>
<dbReference type="Proteomes" id="UP001597452">
    <property type="component" value="Unassembled WGS sequence"/>
</dbReference>
<proteinExistence type="predicted"/>
<dbReference type="RefSeq" id="WP_377330136.1">
    <property type="nucleotide sequence ID" value="NZ_JBHUMZ010000050.1"/>
</dbReference>
<protein>
    <submittedName>
        <fullName evidence="1">Uncharacterized protein</fullName>
    </submittedName>
</protein>
<reference evidence="2" key="1">
    <citation type="journal article" date="2019" name="Int. J. Syst. Evol. Microbiol.">
        <title>The Global Catalogue of Microorganisms (GCM) 10K type strain sequencing project: providing services to taxonomists for standard genome sequencing and annotation.</title>
        <authorList>
            <consortium name="The Broad Institute Genomics Platform"/>
            <consortium name="The Broad Institute Genome Sequencing Center for Infectious Disease"/>
            <person name="Wu L."/>
            <person name="Ma J."/>
        </authorList>
    </citation>
    <scope>NUCLEOTIDE SEQUENCE [LARGE SCALE GENOMIC DNA]</scope>
    <source>
        <strain evidence="2">TISTR 1571</strain>
    </source>
</reference>
<name>A0ABW5QE96_9BACI</name>
<dbReference type="EMBL" id="JBHUMZ010000050">
    <property type="protein sequence ID" value="MFD2640047.1"/>
    <property type="molecule type" value="Genomic_DNA"/>
</dbReference>
<sequence length="44" mass="4943">MSKFVLDDKYIKVILYALKDKIESLADIKVLDAASNGESKLENI</sequence>